<gene>
    <name evidence="2" type="ORF">DERYTH_LOCUS27410</name>
</gene>
<evidence type="ECO:0000313" key="3">
    <source>
        <dbReference type="Proteomes" id="UP000789405"/>
    </source>
</evidence>
<proteinExistence type="predicted"/>
<keyword evidence="3" id="KW-1185">Reference proteome</keyword>
<protein>
    <submittedName>
        <fullName evidence="2">9998_t:CDS:1</fullName>
    </submittedName>
</protein>
<dbReference type="Proteomes" id="UP000789405">
    <property type="component" value="Unassembled WGS sequence"/>
</dbReference>
<sequence>ALHPPPKCKNITPPLRNKKVVLTLSSILSSSQDELPSTSTTNSIEIDSDKAEKN</sequence>
<evidence type="ECO:0000256" key="1">
    <source>
        <dbReference type="SAM" id="MobiDB-lite"/>
    </source>
</evidence>
<feature type="non-terminal residue" evidence="2">
    <location>
        <position position="54"/>
    </location>
</feature>
<feature type="region of interest" description="Disordered" evidence="1">
    <location>
        <begin position="29"/>
        <end position="54"/>
    </location>
</feature>
<evidence type="ECO:0000313" key="2">
    <source>
        <dbReference type="EMBL" id="CAG8822981.1"/>
    </source>
</evidence>
<name>A0A9N9KCE6_9GLOM</name>
<dbReference type="EMBL" id="CAJVPY010062835">
    <property type="protein sequence ID" value="CAG8822981.1"/>
    <property type="molecule type" value="Genomic_DNA"/>
</dbReference>
<comment type="caution">
    <text evidence="2">The sequence shown here is derived from an EMBL/GenBank/DDBJ whole genome shotgun (WGS) entry which is preliminary data.</text>
</comment>
<organism evidence="2 3">
    <name type="scientific">Dentiscutata erythropus</name>
    <dbReference type="NCBI Taxonomy" id="1348616"/>
    <lineage>
        <taxon>Eukaryota</taxon>
        <taxon>Fungi</taxon>
        <taxon>Fungi incertae sedis</taxon>
        <taxon>Mucoromycota</taxon>
        <taxon>Glomeromycotina</taxon>
        <taxon>Glomeromycetes</taxon>
        <taxon>Diversisporales</taxon>
        <taxon>Gigasporaceae</taxon>
        <taxon>Dentiscutata</taxon>
    </lineage>
</organism>
<reference evidence="2" key="1">
    <citation type="submission" date="2021-06" db="EMBL/GenBank/DDBJ databases">
        <authorList>
            <person name="Kallberg Y."/>
            <person name="Tangrot J."/>
            <person name="Rosling A."/>
        </authorList>
    </citation>
    <scope>NUCLEOTIDE SEQUENCE</scope>
    <source>
        <strain evidence="2">MA453B</strain>
    </source>
</reference>
<feature type="non-terminal residue" evidence="2">
    <location>
        <position position="1"/>
    </location>
</feature>
<accession>A0A9N9KCE6</accession>
<dbReference type="AlphaFoldDB" id="A0A9N9KCE6"/>